<feature type="region of interest" description="Disordered" evidence="1">
    <location>
        <begin position="234"/>
        <end position="255"/>
    </location>
</feature>
<evidence type="ECO:0000256" key="1">
    <source>
        <dbReference type="SAM" id="MobiDB-lite"/>
    </source>
</evidence>
<reference evidence="2 3" key="1">
    <citation type="submission" date="2017-05" db="EMBL/GenBank/DDBJ databases">
        <authorList>
            <person name="Song R."/>
            <person name="Chenine A.L."/>
            <person name="Ruprecht R.M."/>
        </authorList>
    </citation>
    <scope>NUCLEOTIDE SEQUENCE [LARGE SCALE GENOMIC DNA]</scope>
    <source>
        <strain evidence="2 3">CFBP 1590</strain>
    </source>
</reference>
<dbReference type="RefSeq" id="WP_063625693.1">
    <property type="nucleotide sequence ID" value="NZ_LT855380.1"/>
</dbReference>
<accession>A0A1Y6JJ28</accession>
<gene>
    <name evidence="2" type="ORF">CFBP1590__1525</name>
</gene>
<organism evidence="2 3">
    <name type="scientific">Pseudomonas viridiflava</name>
    <name type="common">Phytomonas viridiflava</name>
    <dbReference type="NCBI Taxonomy" id="33069"/>
    <lineage>
        <taxon>Bacteria</taxon>
        <taxon>Pseudomonadati</taxon>
        <taxon>Pseudomonadota</taxon>
        <taxon>Gammaproteobacteria</taxon>
        <taxon>Pseudomonadales</taxon>
        <taxon>Pseudomonadaceae</taxon>
        <taxon>Pseudomonas</taxon>
    </lineage>
</organism>
<name>A0A1Y6JJ28_PSEVI</name>
<dbReference type="GeneID" id="47763189"/>
<evidence type="ECO:0000313" key="3">
    <source>
        <dbReference type="Proteomes" id="UP000196842"/>
    </source>
</evidence>
<dbReference type="Proteomes" id="UP000196842">
    <property type="component" value="Chromosome I"/>
</dbReference>
<dbReference type="AlphaFoldDB" id="A0A1Y6JJ28"/>
<proteinExistence type="predicted"/>
<dbReference type="EMBL" id="LT855380">
    <property type="protein sequence ID" value="SMS09111.1"/>
    <property type="molecule type" value="Genomic_DNA"/>
</dbReference>
<sequence>MQLKRIENSLIQLGTVKAFQASMSKDYSAISVKSPDNSSDVSISGEAILRQRLFHVTDPNRDLPVLGKAECGRSYPDISFLTLNDRALLGDAYAWASSEGADLAYVDELGFKLAHYREKDNGRISGRDNQGMRYDGEGHKVYFSFTEKDTATAKRIVESEALRTTRLDQGFIRYITDKDYSSMYHNDFEFMEQVINRFSSKNDEPQALMPRFAKREYLKNNFVVTRSKEKYAVGHNSGRENEPGFTATKTTKPKPVTVESLRDDMRAALFKAMNVTSFKSLFALLFGDKR</sequence>
<dbReference type="KEGG" id="pvd:CFBP1590__1525"/>
<protein>
    <submittedName>
        <fullName evidence="2">Uncharacterized protein</fullName>
    </submittedName>
</protein>
<evidence type="ECO:0000313" key="2">
    <source>
        <dbReference type="EMBL" id="SMS09111.1"/>
    </source>
</evidence>